<comment type="pathway">
    <text evidence="1 7">Cell wall biogenesis; peptidoglycan biosynthesis.</text>
</comment>
<reference evidence="11" key="1">
    <citation type="submission" date="2023-06" db="EMBL/GenBank/DDBJ databases">
        <title>Phylogenetic Diversity of Rhizobium strains.</title>
        <authorList>
            <person name="Moura F.T."/>
            <person name="Helene L.C.F."/>
            <person name="Hungria M."/>
        </authorList>
    </citation>
    <scope>NUCLEOTIDE SEQUENCE</scope>
    <source>
        <strain evidence="11">CCGE524</strain>
    </source>
</reference>
<keyword evidence="6 7" id="KW-0961">Cell wall biogenesis/degradation</keyword>
<evidence type="ECO:0000256" key="8">
    <source>
        <dbReference type="SAM" id="MobiDB-lite"/>
    </source>
</evidence>
<dbReference type="SUPFAM" id="SSF47090">
    <property type="entry name" value="PGBD-like"/>
    <property type="match status" value="1"/>
</dbReference>
<proteinExistence type="inferred from homology"/>
<evidence type="ECO:0000313" key="12">
    <source>
        <dbReference type="Proteomes" id="UP001172630"/>
    </source>
</evidence>
<evidence type="ECO:0000259" key="10">
    <source>
        <dbReference type="PROSITE" id="PS52029"/>
    </source>
</evidence>
<dbReference type="PROSITE" id="PS52029">
    <property type="entry name" value="LD_TPASE"/>
    <property type="match status" value="1"/>
</dbReference>
<evidence type="ECO:0000313" key="11">
    <source>
        <dbReference type="EMBL" id="MDL2408377.1"/>
    </source>
</evidence>
<feature type="region of interest" description="Disordered" evidence="8">
    <location>
        <begin position="153"/>
        <end position="203"/>
    </location>
</feature>
<dbReference type="RefSeq" id="WP_285881785.1">
    <property type="nucleotide sequence ID" value="NZ_JARFYN010000033.1"/>
</dbReference>
<evidence type="ECO:0000256" key="2">
    <source>
        <dbReference type="ARBA" id="ARBA00005992"/>
    </source>
</evidence>
<keyword evidence="3 11" id="KW-0808">Transferase</keyword>
<dbReference type="InterPro" id="IPR036365">
    <property type="entry name" value="PGBD-like_sf"/>
</dbReference>
<evidence type="ECO:0000256" key="9">
    <source>
        <dbReference type="SAM" id="SignalP"/>
    </source>
</evidence>
<gene>
    <name evidence="11" type="ORF">PY650_22540</name>
</gene>
<organism evidence="11 12">
    <name type="scientific">Rhizobium calliandrae</name>
    <dbReference type="NCBI Taxonomy" id="1312182"/>
    <lineage>
        <taxon>Bacteria</taxon>
        <taxon>Pseudomonadati</taxon>
        <taxon>Pseudomonadota</taxon>
        <taxon>Alphaproteobacteria</taxon>
        <taxon>Hyphomicrobiales</taxon>
        <taxon>Rhizobiaceae</taxon>
        <taxon>Rhizobium/Agrobacterium group</taxon>
        <taxon>Rhizobium</taxon>
    </lineage>
</organism>
<dbReference type="InterPro" id="IPR038063">
    <property type="entry name" value="Transpep_catalytic_dom"/>
</dbReference>
<dbReference type="InterPro" id="IPR005490">
    <property type="entry name" value="LD_TPept_cat_dom"/>
</dbReference>
<dbReference type="CDD" id="cd16913">
    <property type="entry name" value="YkuD_like"/>
    <property type="match status" value="1"/>
</dbReference>
<evidence type="ECO:0000256" key="4">
    <source>
        <dbReference type="ARBA" id="ARBA00022960"/>
    </source>
</evidence>
<evidence type="ECO:0000256" key="6">
    <source>
        <dbReference type="ARBA" id="ARBA00023316"/>
    </source>
</evidence>
<dbReference type="Gene3D" id="2.40.440.10">
    <property type="entry name" value="L,D-transpeptidase catalytic domain-like"/>
    <property type="match status" value="1"/>
</dbReference>
<dbReference type="GO" id="GO:0016746">
    <property type="term" value="F:acyltransferase activity"/>
    <property type="evidence" value="ECO:0007669"/>
    <property type="project" value="UniProtKB-KW"/>
</dbReference>
<evidence type="ECO:0000256" key="1">
    <source>
        <dbReference type="ARBA" id="ARBA00004752"/>
    </source>
</evidence>
<keyword evidence="5 7" id="KW-0573">Peptidoglycan synthesis</keyword>
<dbReference type="SUPFAM" id="SSF141523">
    <property type="entry name" value="L,D-transpeptidase catalytic domain-like"/>
    <property type="match status" value="1"/>
</dbReference>
<dbReference type="PANTHER" id="PTHR30582">
    <property type="entry name" value="L,D-TRANSPEPTIDASE"/>
    <property type="match status" value="1"/>
</dbReference>
<evidence type="ECO:0000256" key="5">
    <source>
        <dbReference type="ARBA" id="ARBA00022984"/>
    </source>
</evidence>
<keyword evidence="12" id="KW-1185">Reference proteome</keyword>
<dbReference type="EC" id="2.3.2.-" evidence="11"/>
<feature type="active site" description="Proton donor/acceptor" evidence="7">
    <location>
        <position position="451"/>
    </location>
</feature>
<feature type="domain" description="L,D-TPase catalytic" evidence="10">
    <location>
        <begin position="358"/>
        <end position="491"/>
    </location>
</feature>
<comment type="caution">
    <text evidence="11">The sequence shown here is derived from an EMBL/GenBank/DDBJ whole genome shotgun (WGS) entry which is preliminary data.</text>
</comment>
<feature type="region of interest" description="Disordered" evidence="8">
    <location>
        <begin position="87"/>
        <end position="116"/>
    </location>
</feature>
<sequence length="492" mass="52993">MNRFLKLSLSLALAATASALALTDAQAQYYRNGNNDIILVTPDGRILDQYPEQGVVSVARDGRGHRVLIDRYGNVLATEMRASTYYPRAPGRNVSNDNGYGDTNRYGDTQLSDNGGYRDYRQYRGGNYGNDGGYVDNGYGQQDQDRGVITSGIPREGDIQREPLDNQSLPDVNGQYQPNPSGNDYASIDPQEQTPGIERKPPAEPVITLKGKSKMEITALEVFLARQGISPGAIDGRMGANVTKAIYAYQQMTGQTLNPNDTETILEQLRLSGGMPIVNYTITPADAAGPYVASIPEDYAAKAQMPSLGYTSTTEMLAERFHMDEGYLKELNRGVDFTVPGSTIKVVNTGPGKTGSVAKILADKGRKQVFAYDASGALIAAYPASIGSTDTPSPSGTVTVERVAFNPGYTYNPKINFKQGANDKILDIPPGPNGPVGVVWMALSKPTYGIHGTPDPSKIGKSQSHGCVRLTNWDATELAKMVKPGVVVEFVD</sequence>
<dbReference type="InterPro" id="IPR050979">
    <property type="entry name" value="LD-transpeptidase"/>
</dbReference>
<comment type="similarity">
    <text evidence="2">Belongs to the YkuD family.</text>
</comment>
<feature type="signal peptide" evidence="9">
    <location>
        <begin position="1"/>
        <end position="21"/>
    </location>
</feature>
<dbReference type="Proteomes" id="UP001172630">
    <property type="component" value="Unassembled WGS sequence"/>
</dbReference>
<feature type="compositionally biased region" description="Polar residues" evidence="8">
    <location>
        <begin position="165"/>
        <end position="194"/>
    </location>
</feature>
<feature type="compositionally biased region" description="Basic and acidic residues" evidence="8">
    <location>
        <begin position="155"/>
        <end position="164"/>
    </location>
</feature>
<keyword evidence="4 7" id="KW-0133">Cell shape</keyword>
<name>A0ABT7KJN8_9HYPH</name>
<dbReference type="PANTHER" id="PTHR30582:SF30">
    <property type="entry name" value="BLR4375 PROTEIN"/>
    <property type="match status" value="1"/>
</dbReference>
<accession>A0ABT7KJN8</accession>
<evidence type="ECO:0000256" key="3">
    <source>
        <dbReference type="ARBA" id="ARBA00022679"/>
    </source>
</evidence>
<feature type="chain" id="PRO_5045289908" evidence="9">
    <location>
        <begin position="22"/>
        <end position="492"/>
    </location>
</feature>
<dbReference type="Pfam" id="PF03734">
    <property type="entry name" value="YkuD"/>
    <property type="match status" value="1"/>
</dbReference>
<keyword evidence="9" id="KW-0732">Signal</keyword>
<keyword evidence="11" id="KW-0012">Acyltransferase</keyword>
<feature type="active site" description="Nucleophile" evidence="7">
    <location>
        <position position="467"/>
    </location>
</feature>
<evidence type="ECO:0000256" key="7">
    <source>
        <dbReference type="PROSITE-ProRule" id="PRU01373"/>
    </source>
</evidence>
<protein>
    <submittedName>
        <fullName evidence="11">L,D-transpeptidase</fullName>
        <ecNumber evidence="11">2.3.2.-</ecNumber>
    </submittedName>
</protein>
<dbReference type="EMBL" id="JARFYN010000033">
    <property type="protein sequence ID" value="MDL2408377.1"/>
    <property type="molecule type" value="Genomic_DNA"/>
</dbReference>